<evidence type="ECO:0000313" key="2">
    <source>
        <dbReference type="Proteomes" id="UP000278222"/>
    </source>
</evidence>
<dbReference type="AlphaFoldDB" id="A0A3N1M8S6"/>
<name>A0A3N1M8S6_9PROT</name>
<dbReference type="GO" id="GO:0016740">
    <property type="term" value="F:transferase activity"/>
    <property type="evidence" value="ECO:0007669"/>
    <property type="project" value="UniProtKB-KW"/>
</dbReference>
<dbReference type="SUPFAM" id="SSF53448">
    <property type="entry name" value="Nucleotide-diphospho-sugar transferases"/>
    <property type="match status" value="1"/>
</dbReference>
<dbReference type="PANTHER" id="PTHR46656:SF3">
    <property type="entry name" value="PUTATIVE-RELATED"/>
    <property type="match status" value="1"/>
</dbReference>
<organism evidence="1 2">
    <name type="scientific">Stella humosa</name>
    <dbReference type="NCBI Taxonomy" id="94"/>
    <lineage>
        <taxon>Bacteria</taxon>
        <taxon>Pseudomonadati</taxon>
        <taxon>Pseudomonadota</taxon>
        <taxon>Alphaproteobacteria</taxon>
        <taxon>Rhodospirillales</taxon>
        <taxon>Stellaceae</taxon>
        <taxon>Stella</taxon>
    </lineage>
</organism>
<keyword evidence="1" id="KW-0808">Transferase</keyword>
<dbReference type="EMBL" id="RJKX01000013">
    <property type="protein sequence ID" value="ROQ00101.1"/>
    <property type="molecule type" value="Genomic_DNA"/>
</dbReference>
<sequence>MVKRAVFSVCGPNYAARVAALMASAATHLPDHERWVVLATERIGQSEQASLPPATRLVTPGDAAVPDLDVRRRLYNVTEFCTAIKPDIIQWLWRQGYDEVVYFDPDIVLFDRPDEIGRAWAAGAEVALTPHLATATDHPGWVMRAVNLSGQFNLGFIAVRNRPEARRLVEWWRAQIAWNCIEDAGNGTFVDQKVVDHFPALSAAVHVIRHPGYNVAYWNLHEREMTRTGGRYATAGLPLAFFHFSGFEMFGAGVSRHTALARAGDGAVETILRDYGRRLVAGNDLALSLAPYDYDRFPDGTRSSALLRQALHRAIRAEAIAAGDILRPGFLLAPVPAVAPARYGGAVPRILALIAGFADLPEELRQPFDGYLAADHARRHKAVIPLLMALHRLGAVDAGTAEAIAGARHSPAPPAEADGGRITRLTWPADLGIEGWRQIVRLPALPFLLHSARPDLMESFDLDTAEGLIGYLAWFLAIGQESWKARAETIGDVVTALDQVPLPAPADLGVTEGSLLDAAILHVFAPATRHEGPPAPAGVLALEALLSGARNGPIKPAVAHVLRTWLWHREGGATPKILRLLAASARLRGRLLGSHTTRRITVEAVDEALSAIGLADLGRHPPPPPLARRRLPVPDDVASDCAIVGPFASVSGVGHAARGLRTLLRAAGRRPASIDLLAPADRPDAAGGDGWPTDRPLPLLVLHANADVTLDAIAKFEPLWRRAARRVGYWYWELPAMTGRMAAPAMLLDEIWVATEFVRRSVAPQVAIPVRVRPPVLQPADFTPSSPGGGSFGASRRGYRFLTVLDARSFLARKNPAGVVGAFLQAFPEGDEPAELLVKLSNGHGADQGLANLRDMAAADRRVRVLDGHFTDIEMNDLYESADCFVSLHRSEGLGLGIAQAMMRGKAVIATGYGGPMDFLSTRTAFLVPFRMVPVERDAYPDWLGQEWAEPDERAAAVYMKELVRNPAAGRALGDRARPAAERFFSPARILGQIPGPAAPPPLSRGAA</sequence>
<dbReference type="InterPro" id="IPR029044">
    <property type="entry name" value="Nucleotide-diphossugar_trans"/>
</dbReference>
<proteinExistence type="predicted"/>
<dbReference type="Pfam" id="PF13692">
    <property type="entry name" value="Glyco_trans_1_4"/>
    <property type="match status" value="1"/>
</dbReference>
<dbReference type="PANTHER" id="PTHR46656">
    <property type="entry name" value="PUTATIVE-RELATED"/>
    <property type="match status" value="1"/>
</dbReference>
<accession>A0A3N1M8S6</accession>
<dbReference type="SUPFAM" id="SSF53756">
    <property type="entry name" value="UDP-Glycosyltransferase/glycogen phosphorylase"/>
    <property type="match status" value="1"/>
</dbReference>
<protein>
    <submittedName>
        <fullName evidence="1">Glycosyltransferase involved in cell wall biosynthesis</fullName>
    </submittedName>
</protein>
<gene>
    <name evidence="1" type="ORF">EDC65_1897</name>
</gene>
<dbReference type="Proteomes" id="UP000278222">
    <property type="component" value="Unassembled WGS sequence"/>
</dbReference>
<dbReference type="Gene3D" id="3.90.550.10">
    <property type="entry name" value="Spore Coat Polysaccharide Biosynthesis Protein SpsA, Chain A"/>
    <property type="match status" value="1"/>
</dbReference>
<evidence type="ECO:0000313" key="1">
    <source>
        <dbReference type="EMBL" id="ROQ00101.1"/>
    </source>
</evidence>
<reference evidence="1 2" key="1">
    <citation type="submission" date="2018-11" db="EMBL/GenBank/DDBJ databases">
        <title>Genomic Encyclopedia of Type Strains, Phase IV (KMG-IV): sequencing the most valuable type-strain genomes for metagenomic binning, comparative biology and taxonomic classification.</title>
        <authorList>
            <person name="Goeker M."/>
        </authorList>
    </citation>
    <scope>NUCLEOTIDE SEQUENCE [LARGE SCALE GENOMIC DNA]</scope>
    <source>
        <strain evidence="1 2">DSM 5900</strain>
    </source>
</reference>
<keyword evidence="2" id="KW-1185">Reference proteome</keyword>
<comment type="caution">
    <text evidence="1">The sequence shown here is derived from an EMBL/GenBank/DDBJ whole genome shotgun (WGS) entry which is preliminary data.</text>
</comment>
<dbReference type="Gene3D" id="3.40.50.2000">
    <property type="entry name" value="Glycogen Phosphorylase B"/>
    <property type="match status" value="1"/>
</dbReference>